<sequence length="178" mass="20570">MITTTTPVICERFSQLTYRFLYSVFSLQKSIILECVSGTEITHFTLNVEPEETFHPWAEPGAIFALHSPFLAENPFSKGHVLRPGSSYHIHVRLEEEHLLPHPYKTDCIDYESLWKSNNKKGSRSQQDRKGLQPSDGADFHCERKKQMLQELGNAEKSVNQIACKKYKADIYLKESFY</sequence>
<name>A0AAV4UWW6_CAEEX</name>
<evidence type="ECO:0000313" key="2">
    <source>
        <dbReference type="EMBL" id="GIY62148.1"/>
    </source>
</evidence>
<protein>
    <submittedName>
        <fullName evidence="2">Uncharacterized protein</fullName>
    </submittedName>
</protein>
<reference evidence="2 3" key="1">
    <citation type="submission" date="2021-06" db="EMBL/GenBank/DDBJ databases">
        <title>Caerostris extrusa draft genome.</title>
        <authorList>
            <person name="Kono N."/>
            <person name="Arakawa K."/>
        </authorList>
    </citation>
    <scope>NUCLEOTIDE SEQUENCE [LARGE SCALE GENOMIC DNA]</scope>
</reference>
<dbReference type="Proteomes" id="UP001054945">
    <property type="component" value="Unassembled WGS sequence"/>
</dbReference>
<accession>A0AAV4UWW6</accession>
<gene>
    <name evidence="2" type="ORF">CEXT_448601</name>
</gene>
<dbReference type="AlphaFoldDB" id="A0AAV4UWW6"/>
<comment type="caution">
    <text evidence="2">The sequence shown here is derived from an EMBL/GenBank/DDBJ whole genome shotgun (WGS) entry which is preliminary data.</text>
</comment>
<dbReference type="EMBL" id="BPLR01013587">
    <property type="protein sequence ID" value="GIY62148.1"/>
    <property type="molecule type" value="Genomic_DNA"/>
</dbReference>
<evidence type="ECO:0000256" key="1">
    <source>
        <dbReference type="SAM" id="MobiDB-lite"/>
    </source>
</evidence>
<feature type="region of interest" description="Disordered" evidence="1">
    <location>
        <begin position="120"/>
        <end position="139"/>
    </location>
</feature>
<keyword evidence="3" id="KW-1185">Reference proteome</keyword>
<organism evidence="2 3">
    <name type="scientific">Caerostris extrusa</name>
    <name type="common">Bark spider</name>
    <name type="synonym">Caerostris bankana</name>
    <dbReference type="NCBI Taxonomy" id="172846"/>
    <lineage>
        <taxon>Eukaryota</taxon>
        <taxon>Metazoa</taxon>
        <taxon>Ecdysozoa</taxon>
        <taxon>Arthropoda</taxon>
        <taxon>Chelicerata</taxon>
        <taxon>Arachnida</taxon>
        <taxon>Araneae</taxon>
        <taxon>Araneomorphae</taxon>
        <taxon>Entelegynae</taxon>
        <taxon>Araneoidea</taxon>
        <taxon>Araneidae</taxon>
        <taxon>Caerostris</taxon>
    </lineage>
</organism>
<proteinExistence type="predicted"/>
<evidence type="ECO:0000313" key="3">
    <source>
        <dbReference type="Proteomes" id="UP001054945"/>
    </source>
</evidence>